<feature type="domain" description="GS beta-grasp" evidence="11">
    <location>
        <begin position="15"/>
        <end position="98"/>
    </location>
</feature>
<dbReference type="PANTHER" id="PTHR43407:SF1">
    <property type="entry name" value="LENGSIN"/>
    <property type="match status" value="1"/>
</dbReference>
<evidence type="ECO:0000256" key="5">
    <source>
        <dbReference type="ARBA" id="ARBA00022840"/>
    </source>
</evidence>
<evidence type="ECO:0000256" key="9">
    <source>
        <dbReference type="PROSITE-ProRule" id="PRU01330"/>
    </source>
</evidence>
<dbReference type="EC" id="6.3.1.2" evidence="2"/>
<dbReference type="InterPro" id="IPR008146">
    <property type="entry name" value="Gln_synth_cat_dom"/>
</dbReference>
<organism evidence="13">
    <name type="scientific">Longilinea arvoryzae</name>
    <dbReference type="NCBI Taxonomy" id="360412"/>
    <lineage>
        <taxon>Bacteria</taxon>
        <taxon>Bacillati</taxon>
        <taxon>Chloroflexota</taxon>
        <taxon>Anaerolineae</taxon>
        <taxon>Anaerolineales</taxon>
        <taxon>Anaerolineaceae</taxon>
        <taxon>Longilinea</taxon>
    </lineage>
</organism>
<sequence length="472" mass="52520">MFTDFTEASTFVSDNGIRLVDLKFSDLWGRWHHVTISAKEFTPSLMNTGVGFDGSSVGLKSVKSGDMALIPDLGTAFVDPFSEIPTLSFLCNTIEADTKVLFHSDPREINRRAEAYLLSTGLADESRWGPEFEFYVFNDVSFENGINIASYSVDSVEGNWHNAQGGHGHFIPIHGGYHAIPPKDQLHNIRSKMAITLEEIGVPVKYHHHEVGGPGQCEIETPLMGMLSACDASMLVKYVTKMVAHDEGQTVTFLPKPLYGEAGNGMHFHQQLFLEGKNQFYDPKSPILLSQMALYYIGGLLKHAPAVLAFTNPSTNSYRRLVPGFEAPVNAFFSMGNRSAAIRIPKYATEPEKVRFEFRPPDATCNPYLATAAMLMAGVDGILNKIDPTAEGFGPIDENIFSWTPERRATIKSLPTSLEEALKALDADHQFLLKGQVFSEELIASWIQAKTNEDYQLRARPHPYEIELYFDL</sequence>
<evidence type="ECO:0000259" key="12">
    <source>
        <dbReference type="PROSITE" id="PS51987"/>
    </source>
</evidence>
<evidence type="ECO:0000256" key="4">
    <source>
        <dbReference type="ARBA" id="ARBA00022741"/>
    </source>
</evidence>
<keyword evidence="8" id="KW-0460">Magnesium</keyword>
<evidence type="ECO:0000256" key="3">
    <source>
        <dbReference type="ARBA" id="ARBA00022598"/>
    </source>
</evidence>
<evidence type="ECO:0000256" key="1">
    <source>
        <dbReference type="ARBA" id="ARBA00009897"/>
    </source>
</evidence>
<evidence type="ECO:0000313" key="14">
    <source>
        <dbReference type="Proteomes" id="UP000055060"/>
    </source>
</evidence>
<feature type="binding site" evidence="6">
    <location>
        <position position="326"/>
    </location>
    <ligand>
        <name>L-glutamate</name>
        <dbReference type="ChEBI" id="CHEBI:29985"/>
    </ligand>
</feature>
<proteinExistence type="inferred from homology"/>
<dbReference type="SUPFAM" id="SSF55931">
    <property type="entry name" value="Glutamine synthetase/guanido kinase"/>
    <property type="match status" value="1"/>
</dbReference>
<keyword evidence="14" id="KW-1185">Reference proteome</keyword>
<dbReference type="GO" id="GO:0046872">
    <property type="term" value="F:metal ion binding"/>
    <property type="evidence" value="ECO:0007669"/>
    <property type="project" value="UniProtKB-KW"/>
</dbReference>
<evidence type="ECO:0000256" key="7">
    <source>
        <dbReference type="PIRSR" id="PIRSR604809-2"/>
    </source>
</evidence>
<dbReference type="PROSITE" id="PS51987">
    <property type="entry name" value="GS_CATALYTIC"/>
    <property type="match status" value="1"/>
</dbReference>
<dbReference type="InterPro" id="IPR004809">
    <property type="entry name" value="Gln_synth_I"/>
</dbReference>
<dbReference type="GO" id="GO:0005737">
    <property type="term" value="C:cytoplasm"/>
    <property type="evidence" value="ECO:0007669"/>
    <property type="project" value="TreeGrafter"/>
</dbReference>
<keyword evidence="5 7" id="KW-0067">ATP-binding</keyword>
<reference evidence="13" key="1">
    <citation type="submission" date="2015-07" db="EMBL/GenBank/DDBJ databases">
        <title>Draft Genome Sequences of Anaerolinea thermolimosa IMO-1, Bellilinea caldifistulae GOMI-1, Leptolinea tardivitalis YMTK-2, Levilinea saccharolytica KIBI-1,Longilinea arvoryzae KOME-1, Previously Described as Members of the Anaerolineaceae (Chloroflexi).</title>
        <authorList>
            <person name="Sekiguchi Y."/>
            <person name="Ohashi A."/>
            <person name="Matsuura N."/>
            <person name="Tourlousse M.D."/>
        </authorList>
    </citation>
    <scope>NUCLEOTIDE SEQUENCE [LARGE SCALE GENOMIC DNA]</scope>
    <source>
        <strain evidence="13">KOME-1</strain>
    </source>
</reference>
<dbReference type="PANTHER" id="PTHR43407">
    <property type="entry name" value="GLUTAMINE SYNTHETASE"/>
    <property type="match status" value="1"/>
</dbReference>
<name>A0A0S7BGA5_9CHLR</name>
<dbReference type="Proteomes" id="UP000055060">
    <property type="component" value="Unassembled WGS sequence"/>
</dbReference>
<dbReference type="InterPro" id="IPR014746">
    <property type="entry name" value="Gln_synth/guanido_kin_cat_dom"/>
</dbReference>
<comment type="cofactor">
    <cofactor evidence="8">
        <name>Mg(2+)</name>
        <dbReference type="ChEBI" id="CHEBI:18420"/>
    </cofactor>
    <text evidence="8">Binds 2 Mg(2+) ions per subunit.</text>
</comment>
<dbReference type="EMBL" id="DF967972">
    <property type="protein sequence ID" value="GAP14605.1"/>
    <property type="molecule type" value="Genomic_DNA"/>
</dbReference>
<feature type="binding site" evidence="8">
    <location>
        <position position="133"/>
    </location>
    <ligand>
        <name>Mg(2+)</name>
        <dbReference type="ChEBI" id="CHEBI:18420"/>
        <label>1</label>
    </ligand>
</feature>
<keyword evidence="4 7" id="KW-0547">Nucleotide-binding</keyword>
<dbReference type="GO" id="GO:0019740">
    <property type="term" value="P:nitrogen utilization"/>
    <property type="evidence" value="ECO:0007669"/>
    <property type="project" value="TreeGrafter"/>
</dbReference>
<feature type="binding site" evidence="8">
    <location>
        <position position="267"/>
    </location>
    <ligand>
        <name>Mg(2+)</name>
        <dbReference type="ChEBI" id="CHEBI:18420"/>
        <label>1</label>
    </ligand>
</feature>
<feature type="binding site" evidence="8">
    <location>
        <position position="131"/>
    </location>
    <ligand>
        <name>Mg(2+)</name>
        <dbReference type="ChEBI" id="CHEBI:18420"/>
        <label>1</label>
    </ligand>
</feature>
<feature type="binding site" evidence="8">
    <location>
        <position position="210"/>
    </location>
    <ligand>
        <name>Mg(2+)</name>
        <dbReference type="ChEBI" id="CHEBI:18420"/>
        <label>1</label>
    </ligand>
</feature>
<dbReference type="Gene3D" id="3.30.590.10">
    <property type="entry name" value="Glutamine synthetase/guanido kinase, catalytic domain"/>
    <property type="match status" value="1"/>
</dbReference>
<dbReference type="PROSITE" id="PS51986">
    <property type="entry name" value="GS_BETA_GRASP"/>
    <property type="match status" value="1"/>
</dbReference>
<dbReference type="GO" id="GO:0005524">
    <property type="term" value="F:ATP binding"/>
    <property type="evidence" value="ECO:0007669"/>
    <property type="project" value="UniProtKB-KW"/>
</dbReference>
<dbReference type="NCBIfam" id="TIGR00653">
    <property type="entry name" value="GlnA"/>
    <property type="match status" value="1"/>
</dbReference>
<feature type="binding site" evidence="7">
    <location>
        <position position="338"/>
    </location>
    <ligand>
        <name>ATP</name>
        <dbReference type="ChEBI" id="CHEBI:30616"/>
    </ligand>
</feature>
<gene>
    <name evidence="13" type="ORF">LARV_02378</name>
</gene>
<feature type="binding site" evidence="6">
    <location>
        <position position="320"/>
    </location>
    <ligand>
        <name>L-glutamate</name>
        <dbReference type="ChEBI" id="CHEBI:29985"/>
    </ligand>
</feature>
<evidence type="ECO:0000256" key="2">
    <source>
        <dbReference type="ARBA" id="ARBA00012937"/>
    </source>
</evidence>
<dbReference type="GO" id="GO:0016020">
    <property type="term" value="C:membrane"/>
    <property type="evidence" value="ECO:0007669"/>
    <property type="project" value="TreeGrafter"/>
</dbReference>
<evidence type="ECO:0000313" key="13">
    <source>
        <dbReference type="EMBL" id="GAP14605.1"/>
    </source>
</evidence>
<evidence type="ECO:0000256" key="8">
    <source>
        <dbReference type="PIRSR" id="PIRSR604809-3"/>
    </source>
</evidence>
<evidence type="ECO:0000256" key="6">
    <source>
        <dbReference type="PIRSR" id="PIRSR604809-1"/>
    </source>
</evidence>
<dbReference type="Pfam" id="PF00120">
    <property type="entry name" value="Gln-synt_C"/>
    <property type="match status" value="1"/>
</dbReference>
<dbReference type="AlphaFoldDB" id="A0A0S7BGA5"/>
<feature type="binding site" evidence="8">
    <location>
        <position position="218"/>
    </location>
    <ligand>
        <name>Mg(2+)</name>
        <dbReference type="ChEBI" id="CHEBI:18420"/>
        <label>1</label>
    </ligand>
</feature>
<dbReference type="GO" id="GO:0004356">
    <property type="term" value="F:glutamine synthetase activity"/>
    <property type="evidence" value="ECO:0007669"/>
    <property type="project" value="UniProtKB-EC"/>
</dbReference>
<protein>
    <recommendedName>
        <fullName evidence="2">glutamine synthetase</fullName>
        <ecNumber evidence="2">6.3.1.2</ecNumber>
    </recommendedName>
</protein>
<keyword evidence="8" id="KW-0479">Metal-binding</keyword>
<dbReference type="GO" id="GO:0006542">
    <property type="term" value="P:glutamine biosynthetic process"/>
    <property type="evidence" value="ECO:0007669"/>
    <property type="project" value="InterPro"/>
</dbReference>
<feature type="domain" description="GS catalytic" evidence="12">
    <location>
        <begin position="106"/>
        <end position="472"/>
    </location>
</feature>
<dbReference type="InterPro" id="IPR036651">
    <property type="entry name" value="Gln_synt_N_sf"/>
</dbReference>
<dbReference type="RefSeq" id="WP_075073848.1">
    <property type="nucleotide sequence ID" value="NZ_DF967972.1"/>
</dbReference>
<dbReference type="OrthoDB" id="9807095at2"/>
<feature type="binding site" evidence="8">
    <location>
        <position position="357"/>
    </location>
    <ligand>
        <name>Mg(2+)</name>
        <dbReference type="ChEBI" id="CHEBI:18420"/>
        <label>1</label>
    </ligand>
</feature>
<dbReference type="SMART" id="SM01230">
    <property type="entry name" value="Gln-synt_C"/>
    <property type="match status" value="1"/>
</dbReference>
<comment type="similarity">
    <text evidence="1 9 10">Belongs to the glutamine synthetase family.</text>
</comment>
<dbReference type="InterPro" id="IPR008147">
    <property type="entry name" value="Gln_synt_N"/>
</dbReference>
<feature type="binding site" evidence="6">
    <location>
        <position position="359"/>
    </location>
    <ligand>
        <name>L-glutamate</name>
        <dbReference type="ChEBI" id="CHEBI:29985"/>
    </ligand>
</feature>
<keyword evidence="3" id="KW-0436">Ligase</keyword>
<feature type="binding site" evidence="6">
    <location>
        <position position="338"/>
    </location>
    <ligand>
        <name>L-glutamate</name>
        <dbReference type="ChEBI" id="CHEBI:29985"/>
    </ligand>
</feature>
<accession>A0A0S7BGA5</accession>
<evidence type="ECO:0000259" key="11">
    <source>
        <dbReference type="PROSITE" id="PS51986"/>
    </source>
</evidence>
<dbReference type="STRING" id="360412.LARV_02378"/>
<dbReference type="Gene3D" id="3.10.20.70">
    <property type="entry name" value="Glutamine synthetase, N-terminal domain"/>
    <property type="match status" value="1"/>
</dbReference>
<evidence type="ECO:0000256" key="10">
    <source>
        <dbReference type="RuleBase" id="RU000384"/>
    </source>
</evidence>
<dbReference type="Pfam" id="PF03951">
    <property type="entry name" value="Gln-synt_N"/>
    <property type="match status" value="1"/>
</dbReference>
<dbReference type="SUPFAM" id="SSF54368">
    <property type="entry name" value="Glutamine synthetase, N-terminal domain"/>
    <property type="match status" value="1"/>
</dbReference>